<organism evidence="1 2">
    <name type="scientific">Pseudogymnoascus destructans (strain ATCC MYA-4855 / 20631-21)</name>
    <name type="common">Bat white-nose syndrome fungus</name>
    <name type="synonym">Geomyces destructans</name>
    <dbReference type="NCBI Taxonomy" id="658429"/>
    <lineage>
        <taxon>Eukaryota</taxon>
        <taxon>Fungi</taxon>
        <taxon>Dikarya</taxon>
        <taxon>Ascomycota</taxon>
        <taxon>Pezizomycotina</taxon>
        <taxon>Leotiomycetes</taxon>
        <taxon>Thelebolales</taxon>
        <taxon>Thelebolaceae</taxon>
        <taxon>Pseudogymnoascus</taxon>
    </lineage>
</organism>
<sequence length="143" mass="16178">MSANQVENRTIQRRVSFEAGNSFVVRDNTMARFDIGFIHESFHGEKRLFALMTIIEECNKEDPMVMLPLVRVRTSSQMIVGLPAIGSKALYIVDIDPKQRYTLAPFAKGPLRLHNASDNLEHPAPSASDLLTSIYCWWEIGLI</sequence>
<protein>
    <submittedName>
        <fullName evidence="1">Uncharacterized protein</fullName>
    </submittedName>
</protein>
<name>L8FTS3_PSED2</name>
<gene>
    <name evidence="1" type="ORF">GMDG_06739</name>
</gene>
<accession>L8FTS3</accession>
<dbReference type="HOGENOM" id="CLU_154752_0_0_1"/>
<dbReference type="InParanoid" id="L8FTS3"/>
<dbReference type="AlphaFoldDB" id="L8FTS3"/>
<dbReference type="Proteomes" id="UP000011064">
    <property type="component" value="Unassembled WGS sequence"/>
</dbReference>
<reference evidence="2" key="1">
    <citation type="submission" date="2010-09" db="EMBL/GenBank/DDBJ databases">
        <title>The genome sequence of Geomyces destructans 20631-21.</title>
        <authorList>
            <consortium name="The Broad Institute Genome Sequencing Platform"/>
            <person name="Cuomo C.A."/>
            <person name="Blehert D.S."/>
            <person name="Lorch J.M."/>
            <person name="Young S.K."/>
            <person name="Zeng Q."/>
            <person name="Gargeya S."/>
            <person name="Fitzgerald M."/>
            <person name="Haas B."/>
            <person name="Abouelleil A."/>
            <person name="Alvarado L."/>
            <person name="Arachchi H.M."/>
            <person name="Berlin A."/>
            <person name="Brown A."/>
            <person name="Chapman S.B."/>
            <person name="Chen Z."/>
            <person name="Dunbar C."/>
            <person name="Freedman E."/>
            <person name="Gearin G."/>
            <person name="Gellesch M."/>
            <person name="Goldberg J."/>
            <person name="Griggs A."/>
            <person name="Gujja S."/>
            <person name="Heiman D."/>
            <person name="Howarth C."/>
            <person name="Larson L."/>
            <person name="Lui A."/>
            <person name="MacDonald P.J.P."/>
            <person name="Montmayeur A."/>
            <person name="Murphy C."/>
            <person name="Neiman D."/>
            <person name="Pearson M."/>
            <person name="Priest M."/>
            <person name="Roberts A."/>
            <person name="Saif S."/>
            <person name="Shea T."/>
            <person name="Shenoy N."/>
            <person name="Sisk P."/>
            <person name="Stolte C."/>
            <person name="Sykes S."/>
            <person name="Wortman J."/>
            <person name="Nusbaum C."/>
            <person name="Birren B."/>
        </authorList>
    </citation>
    <scope>NUCLEOTIDE SEQUENCE [LARGE SCALE GENOMIC DNA]</scope>
    <source>
        <strain evidence="2">ATCC MYA-4855 / 20631-21</strain>
    </source>
</reference>
<proteinExistence type="predicted"/>
<dbReference type="EMBL" id="GL573347">
    <property type="protein sequence ID" value="ELR04370.1"/>
    <property type="molecule type" value="Genomic_DNA"/>
</dbReference>
<keyword evidence="2" id="KW-1185">Reference proteome</keyword>
<evidence type="ECO:0000313" key="2">
    <source>
        <dbReference type="Proteomes" id="UP000011064"/>
    </source>
</evidence>
<evidence type="ECO:0000313" key="1">
    <source>
        <dbReference type="EMBL" id="ELR04370.1"/>
    </source>
</evidence>
<dbReference type="VEuPathDB" id="FungiDB:GMDG_06739"/>